<keyword evidence="2" id="KW-1185">Reference proteome</keyword>
<protein>
    <submittedName>
        <fullName evidence="1">Uncharacterized protein</fullName>
    </submittedName>
</protein>
<evidence type="ECO:0000313" key="1">
    <source>
        <dbReference type="EMBL" id="KAJ3554399.1"/>
    </source>
</evidence>
<dbReference type="EMBL" id="JANHOG010000434">
    <property type="protein sequence ID" value="KAJ3554399.1"/>
    <property type="molecule type" value="Genomic_DNA"/>
</dbReference>
<name>A0ACC1T712_9APHY</name>
<reference evidence="1" key="1">
    <citation type="submission" date="2022-07" db="EMBL/GenBank/DDBJ databases">
        <title>Genome Sequence of Phlebia brevispora.</title>
        <authorList>
            <person name="Buettner E."/>
        </authorList>
    </citation>
    <scope>NUCLEOTIDE SEQUENCE</scope>
    <source>
        <strain evidence="1">MPL23</strain>
    </source>
</reference>
<sequence length="331" mass="38127">MSSKCTLFVELKRKGRRGQYNLDWVPVGKPDSAAPSRDGNLRFTSRHALHIGSSQVFKGTLKIGDDLYPKKVVCKLVVGDVSRTRAEADFYEKYLKTVQGFLVPKFIGMFSGTSKYSEEDVACLLLEYAGKALQDSWTDIPIETRSKVMDELMRLHRMGVYHNDFDPGNFVVDETGHPYMIDFEEAEMHECHVANREFKMYEVEPLRTELDCAEVCEASMEMDIWTRVKVAFHGIVVDVRDIKTVDDLVEIAMRWRPHSSFTAEEWTKRAQQFLSSYDDQYLRRIRERRNYERSKKEAHAAVDTPSKANALENVQQCRSLSSVGECEEPHS</sequence>
<accession>A0ACC1T712</accession>
<dbReference type="Proteomes" id="UP001148662">
    <property type="component" value="Unassembled WGS sequence"/>
</dbReference>
<evidence type="ECO:0000313" key="2">
    <source>
        <dbReference type="Proteomes" id="UP001148662"/>
    </source>
</evidence>
<organism evidence="1 2">
    <name type="scientific">Phlebia brevispora</name>
    <dbReference type="NCBI Taxonomy" id="194682"/>
    <lineage>
        <taxon>Eukaryota</taxon>
        <taxon>Fungi</taxon>
        <taxon>Dikarya</taxon>
        <taxon>Basidiomycota</taxon>
        <taxon>Agaricomycotina</taxon>
        <taxon>Agaricomycetes</taxon>
        <taxon>Polyporales</taxon>
        <taxon>Meruliaceae</taxon>
        <taxon>Phlebia</taxon>
    </lineage>
</organism>
<gene>
    <name evidence="1" type="ORF">NM688_g3132</name>
</gene>
<comment type="caution">
    <text evidence="1">The sequence shown here is derived from an EMBL/GenBank/DDBJ whole genome shotgun (WGS) entry which is preliminary data.</text>
</comment>
<proteinExistence type="predicted"/>